<proteinExistence type="predicted"/>
<evidence type="ECO:0000313" key="1">
    <source>
        <dbReference type="EMBL" id="KAI3800270.1"/>
    </source>
</evidence>
<name>A0ACB9HYR9_9ASTR</name>
<evidence type="ECO:0000313" key="2">
    <source>
        <dbReference type="Proteomes" id="UP001056120"/>
    </source>
</evidence>
<comment type="caution">
    <text evidence="1">The sequence shown here is derived from an EMBL/GenBank/DDBJ whole genome shotgun (WGS) entry which is preliminary data.</text>
</comment>
<reference evidence="1 2" key="2">
    <citation type="journal article" date="2022" name="Mol. Ecol. Resour.">
        <title>The genomes of chicory, endive, great burdock and yacon provide insights into Asteraceae paleo-polyploidization history and plant inulin production.</title>
        <authorList>
            <person name="Fan W."/>
            <person name="Wang S."/>
            <person name="Wang H."/>
            <person name="Wang A."/>
            <person name="Jiang F."/>
            <person name="Liu H."/>
            <person name="Zhao H."/>
            <person name="Xu D."/>
            <person name="Zhang Y."/>
        </authorList>
    </citation>
    <scope>NUCLEOTIDE SEQUENCE [LARGE SCALE GENOMIC DNA]</scope>
    <source>
        <strain evidence="2">cv. Yunnan</strain>
        <tissue evidence="1">Leaves</tissue>
    </source>
</reference>
<protein>
    <submittedName>
        <fullName evidence="1">Uncharacterized protein</fullName>
    </submittedName>
</protein>
<dbReference type="EMBL" id="CM042027">
    <property type="protein sequence ID" value="KAI3800270.1"/>
    <property type="molecule type" value="Genomic_DNA"/>
</dbReference>
<organism evidence="1 2">
    <name type="scientific">Smallanthus sonchifolius</name>
    <dbReference type="NCBI Taxonomy" id="185202"/>
    <lineage>
        <taxon>Eukaryota</taxon>
        <taxon>Viridiplantae</taxon>
        <taxon>Streptophyta</taxon>
        <taxon>Embryophyta</taxon>
        <taxon>Tracheophyta</taxon>
        <taxon>Spermatophyta</taxon>
        <taxon>Magnoliopsida</taxon>
        <taxon>eudicotyledons</taxon>
        <taxon>Gunneridae</taxon>
        <taxon>Pentapetalae</taxon>
        <taxon>asterids</taxon>
        <taxon>campanulids</taxon>
        <taxon>Asterales</taxon>
        <taxon>Asteraceae</taxon>
        <taxon>Asteroideae</taxon>
        <taxon>Heliantheae alliance</taxon>
        <taxon>Millerieae</taxon>
        <taxon>Smallanthus</taxon>
    </lineage>
</organism>
<gene>
    <name evidence="1" type="ORF">L1987_28357</name>
</gene>
<accession>A0ACB9HYR9</accession>
<sequence length="163" mass="18662">MIVRPGKVVDFLLQNQSVRNTREVDWIKGNVTVNLAQAYGFGWDVECAVQIAYEARKQFPDEKIWITNEIIHNPTANKMKFDGGYVHNGLLKAAEWVFENECEVLKELVERHEDYTLTFAGHLLGAGVVTLLTILPVKNWERIWIIERKIIKCFAIAPLGVSH</sequence>
<reference evidence="2" key="1">
    <citation type="journal article" date="2022" name="Mol. Ecol. Resour.">
        <title>The genomes of chicory, endive, great burdock and yacon provide insights into Asteraceae palaeo-polyploidization history and plant inulin production.</title>
        <authorList>
            <person name="Fan W."/>
            <person name="Wang S."/>
            <person name="Wang H."/>
            <person name="Wang A."/>
            <person name="Jiang F."/>
            <person name="Liu H."/>
            <person name="Zhao H."/>
            <person name="Xu D."/>
            <person name="Zhang Y."/>
        </authorList>
    </citation>
    <scope>NUCLEOTIDE SEQUENCE [LARGE SCALE GENOMIC DNA]</scope>
    <source>
        <strain evidence="2">cv. Yunnan</strain>
    </source>
</reference>
<dbReference type="Proteomes" id="UP001056120">
    <property type="component" value="Linkage Group LG10"/>
</dbReference>
<keyword evidence="2" id="KW-1185">Reference proteome</keyword>